<dbReference type="PANTHER" id="PTHR12526">
    <property type="entry name" value="GLYCOSYLTRANSFERASE"/>
    <property type="match status" value="1"/>
</dbReference>
<name>A0ABR8WJK9_9FLAO</name>
<accession>A0ABR8WJK9</accession>
<dbReference type="RefSeq" id="WP_251832423.1">
    <property type="nucleotide sequence ID" value="NZ_JACSPS010000001.1"/>
</dbReference>
<dbReference type="Gene3D" id="3.40.50.2000">
    <property type="entry name" value="Glycogen Phosphorylase B"/>
    <property type="match status" value="1"/>
</dbReference>
<proteinExistence type="predicted"/>
<evidence type="ECO:0000313" key="2">
    <source>
        <dbReference type="Proteomes" id="UP000626242"/>
    </source>
</evidence>
<reference evidence="1 2" key="1">
    <citation type="submission" date="2020-08" db="EMBL/GenBank/DDBJ databases">
        <title>A Genomic Blueprint of the Chicken Gut Microbiome.</title>
        <authorList>
            <person name="Gilroy R."/>
            <person name="Ravi A."/>
            <person name="Getino M."/>
            <person name="Pursley I."/>
            <person name="Horton D.L."/>
            <person name="Alikhan N.-F."/>
            <person name="Baker D."/>
            <person name="Gharbi K."/>
            <person name="Hall N."/>
            <person name="Watson M."/>
            <person name="Adriaenssens E.M."/>
            <person name="Foster-Nyarko E."/>
            <person name="Jarju S."/>
            <person name="Secka A."/>
            <person name="Antonio M."/>
            <person name="Oren A."/>
            <person name="Chaudhuri R."/>
            <person name="La Ragione R.M."/>
            <person name="Hildebrand F."/>
            <person name="Pallen M.J."/>
        </authorList>
    </citation>
    <scope>NUCLEOTIDE SEQUENCE [LARGE SCALE GENOMIC DNA]</scope>
    <source>
        <strain evidence="1 2">Sa1CVA4</strain>
    </source>
</reference>
<dbReference type="Proteomes" id="UP000626242">
    <property type="component" value="Unassembled WGS sequence"/>
</dbReference>
<protein>
    <submittedName>
        <fullName evidence="1">Glycosyltransferase</fullName>
    </submittedName>
</protein>
<gene>
    <name evidence="1" type="ORF">H9628_01900</name>
</gene>
<keyword evidence="2" id="KW-1185">Reference proteome</keyword>
<sequence length="376" mass="43270">MPRILFLTTSHRYDDDRIFHHQAKELIKQGYEVKISSLSSDFEGELDGISVKSQNILSATVNVKKAFFQDVINDFEPHCIIASEPLAVIAAKDYNRRTKCKILYDVTEWYPSDRMLAVYSVFLRPLHYVKFSLIQLYAGFLSNGFIFGEKSKRQPLAEVFPFKPQILLPYFPDESLIFESVNELNPRKITLCYTGTFSRDKGINNFFNAVSVLRVMRPELFISVLLIGSVRPGDEDYFERLKAETTVDELKILPPTSLEKFTESIAEADICFDLRPATNENHRCLPIKIFYYAAAGKPVIYSHLKAIGEHLDISKFGFTADPEHADEVAERICQYLDDLKLYHKHAQNAVSYYKKDLNWNKISGIFVNFVKQFAPK</sequence>
<dbReference type="SUPFAM" id="SSF53756">
    <property type="entry name" value="UDP-Glycosyltransferase/glycogen phosphorylase"/>
    <property type="match status" value="1"/>
</dbReference>
<evidence type="ECO:0000313" key="1">
    <source>
        <dbReference type="EMBL" id="MBD8017214.1"/>
    </source>
</evidence>
<comment type="caution">
    <text evidence="1">The sequence shown here is derived from an EMBL/GenBank/DDBJ whole genome shotgun (WGS) entry which is preliminary data.</text>
</comment>
<dbReference type="Pfam" id="PF13692">
    <property type="entry name" value="Glyco_trans_1_4"/>
    <property type="match status" value="1"/>
</dbReference>
<organism evidence="1 2">
    <name type="scientific">Kaistella pullorum</name>
    <dbReference type="NCBI Taxonomy" id="2763074"/>
    <lineage>
        <taxon>Bacteria</taxon>
        <taxon>Pseudomonadati</taxon>
        <taxon>Bacteroidota</taxon>
        <taxon>Flavobacteriia</taxon>
        <taxon>Flavobacteriales</taxon>
        <taxon>Weeksellaceae</taxon>
        <taxon>Chryseobacterium group</taxon>
        <taxon>Kaistella</taxon>
    </lineage>
</organism>
<dbReference type="EMBL" id="JACSPS010000001">
    <property type="protein sequence ID" value="MBD8017214.1"/>
    <property type="molecule type" value="Genomic_DNA"/>
</dbReference>